<dbReference type="GO" id="GO:0033202">
    <property type="term" value="C:DNA helicase complex"/>
    <property type="evidence" value="ECO:0007669"/>
    <property type="project" value="TreeGrafter"/>
</dbReference>
<evidence type="ECO:0000256" key="1">
    <source>
        <dbReference type="ARBA" id="ARBA00022741"/>
    </source>
</evidence>
<accession>A0A537J561</accession>
<keyword evidence="2" id="KW-0378">Hydrolase</keyword>
<dbReference type="PROSITE" id="PS51217">
    <property type="entry name" value="UVRD_HELICASE_CTER"/>
    <property type="match status" value="1"/>
</dbReference>
<organism evidence="6 7">
    <name type="scientific">Candidatus Segetimicrobium genomatis</name>
    <dbReference type="NCBI Taxonomy" id="2569760"/>
    <lineage>
        <taxon>Bacteria</taxon>
        <taxon>Bacillati</taxon>
        <taxon>Candidatus Sysuimicrobiota</taxon>
        <taxon>Candidatus Sysuimicrobiia</taxon>
        <taxon>Candidatus Sysuimicrobiales</taxon>
        <taxon>Candidatus Segetimicrobiaceae</taxon>
        <taxon>Candidatus Segetimicrobium</taxon>
    </lineage>
</organism>
<keyword evidence="3 6" id="KW-0347">Helicase</keyword>
<evidence type="ECO:0000313" key="7">
    <source>
        <dbReference type="Proteomes" id="UP000318093"/>
    </source>
</evidence>
<proteinExistence type="predicted"/>
<dbReference type="Proteomes" id="UP000318093">
    <property type="component" value="Unassembled WGS sequence"/>
</dbReference>
<keyword evidence="4" id="KW-0067">ATP-binding</keyword>
<feature type="non-terminal residue" evidence="6">
    <location>
        <position position="1"/>
    </location>
</feature>
<dbReference type="GO" id="GO:0043138">
    <property type="term" value="F:3'-5' DNA helicase activity"/>
    <property type="evidence" value="ECO:0007669"/>
    <property type="project" value="TreeGrafter"/>
</dbReference>
<dbReference type="GO" id="GO:0005524">
    <property type="term" value="F:ATP binding"/>
    <property type="evidence" value="ECO:0007669"/>
    <property type="project" value="UniProtKB-KW"/>
</dbReference>
<gene>
    <name evidence="6" type="ORF">E6H03_11670</name>
</gene>
<dbReference type="Pfam" id="PF21196">
    <property type="entry name" value="PcrA_UvrD_tudor"/>
    <property type="match status" value="1"/>
</dbReference>
<dbReference type="Gene3D" id="3.30.160.800">
    <property type="match status" value="1"/>
</dbReference>
<name>A0A537J561_9BACT</name>
<dbReference type="InterPro" id="IPR027417">
    <property type="entry name" value="P-loop_NTPase"/>
</dbReference>
<dbReference type="EMBL" id="VBAN01000395">
    <property type="protein sequence ID" value="TMI78680.1"/>
    <property type="molecule type" value="Genomic_DNA"/>
</dbReference>
<dbReference type="Pfam" id="PF13361">
    <property type="entry name" value="UvrD_C"/>
    <property type="match status" value="2"/>
</dbReference>
<dbReference type="GO" id="GO:0000725">
    <property type="term" value="P:recombinational repair"/>
    <property type="evidence" value="ECO:0007669"/>
    <property type="project" value="TreeGrafter"/>
</dbReference>
<dbReference type="GO" id="GO:0016787">
    <property type="term" value="F:hydrolase activity"/>
    <property type="evidence" value="ECO:0007669"/>
    <property type="project" value="UniProtKB-KW"/>
</dbReference>
<evidence type="ECO:0000259" key="5">
    <source>
        <dbReference type="PROSITE" id="PS51217"/>
    </source>
</evidence>
<sequence>MFLRLGVAYQIVGGLRFYERAEIKDLLAYLRVAYNAADQASLRRVINVPRRGIGDGTLRRLEAWAEAERVSLWDALRRAGDAGLGPQLRRAAAEFVGLVEGLARFAADHPAREVVQHAIEVTGYRRMLEAEGTDEAYARIENLDELVAVAGEVEVTTGEATLEAFLQHLALVTDVDALQDRTDRVTLMTLHSAKGLEFPIVVLAGMEEGLFPHVRSIEEEAGVEEERRLCYVGMTRAQRRLILTYARQRAAFGTASPSLPSRFLAEIPDALLARTTTPRTPTGDWPDEDRPVPAVAVGDHVRHKTFGMGRVLEVDGEGPRAIVTVRFDGAGTKRLALGYAPLTVVQGAREERTE</sequence>
<dbReference type="InterPro" id="IPR014017">
    <property type="entry name" value="DNA_helicase_UvrD-like_C"/>
</dbReference>
<dbReference type="GO" id="GO:0003677">
    <property type="term" value="F:DNA binding"/>
    <property type="evidence" value="ECO:0007669"/>
    <property type="project" value="InterPro"/>
</dbReference>
<dbReference type="PANTHER" id="PTHR11070">
    <property type="entry name" value="UVRD / RECB / PCRA DNA HELICASE FAMILY MEMBER"/>
    <property type="match status" value="1"/>
</dbReference>
<evidence type="ECO:0000256" key="3">
    <source>
        <dbReference type="ARBA" id="ARBA00022806"/>
    </source>
</evidence>
<dbReference type="PANTHER" id="PTHR11070:SF2">
    <property type="entry name" value="ATP-DEPENDENT DNA HELICASE SRS2"/>
    <property type="match status" value="1"/>
</dbReference>
<dbReference type="SUPFAM" id="SSF52540">
    <property type="entry name" value="P-loop containing nucleoside triphosphate hydrolases"/>
    <property type="match status" value="1"/>
</dbReference>
<evidence type="ECO:0000256" key="4">
    <source>
        <dbReference type="ARBA" id="ARBA00022840"/>
    </source>
</evidence>
<feature type="domain" description="UvrD-like helicase C-terminal" evidence="5">
    <location>
        <begin position="1"/>
        <end position="195"/>
    </location>
</feature>
<comment type="caution">
    <text evidence="6">The sequence shown here is derived from an EMBL/GenBank/DDBJ whole genome shotgun (WGS) entry which is preliminary data.</text>
</comment>
<keyword evidence="1" id="KW-0547">Nucleotide-binding</keyword>
<dbReference type="FunFam" id="1.10.486.10:FF:000003">
    <property type="entry name" value="ATP-dependent DNA helicase"/>
    <property type="match status" value="1"/>
</dbReference>
<reference evidence="6 7" key="1">
    <citation type="journal article" date="2019" name="Nat. Microbiol.">
        <title>Mediterranean grassland soil C-N compound turnover is dependent on rainfall and depth, and is mediated by genomically divergent microorganisms.</title>
        <authorList>
            <person name="Diamond S."/>
            <person name="Andeer P.F."/>
            <person name="Li Z."/>
            <person name="Crits-Christoph A."/>
            <person name="Burstein D."/>
            <person name="Anantharaman K."/>
            <person name="Lane K.R."/>
            <person name="Thomas B.C."/>
            <person name="Pan C."/>
            <person name="Northen T.R."/>
            <person name="Banfield J.F."/>
        </authorList>
    </citation>
    <scope>NUCLEOTIDE SEQUENCE [LARGE SCALE GENOMIC DNA]</scope>
    <source>
        <strain evidence="6">NP_6</strain>
    </source>
</reference>
<dbReference type="AlphaFoldDB" id="A0A537J561"/>
<dbReference type="GO" id="GO:0005829">
    <property type="term" value="C:cytosol"/>
    <property type="evidence" value="ECO:0007669"/>
    <property type="project" value="TreeGrafter"/>
</dbReference>
<evidence type="ECO:0000313" key="6">
    <source>
        <dbReference type="EMBL" id="TMI78680.1"/>
    </source>
</evidence>
<evidence type="ECO:0000256" key="2">
    <source>
        <dbReference type="ARBA" id="ARBA00022801"/>
    </source>
</evidence>
<dbReference type="Gene3D" id="1.10.486.10">
    <property type="entry name" value="PCRA, domain 4"/>
    <property type="match status" value="1"/>
</dbReference>
<protein>
    <submittedName>
        <fullName evidence="6">ATP-dependent DNA helicase PcrA</fullName>
    </submittedName>
</protein>
<dbReference type="InterPro" id="IPR000212">
    <property type="entry name" value="DNA_helicase_UvrD/REP"/>
</dbReference>